<dbReference type="GO" id="GO:0016787">
    <property type="term" value="F:hydrolase activity"/>
    <property type="evidence" value="ECO:0007669"/>
    <property type="project" value="UniProtKB-KW"/>
</dbReference>
<protein>
    <recommendedName>
        <fullName evidence="8">Ribonuclease VapC</fullName>
        <shortName evidence="8">RNase VapC</shortName>
        <ecNumber evidence="8">3.1.-.-</ecNumber>
    </recommendedName>
    <alternativeName>
        <fullName evidence="8">Toxin VapC</fullName>
    </alternativeName>
</protein>
<dbReference type="GO" id="GO:0004540">
    <property type="term" value="F:RNA nuclease activity"/>
    <property type="evidence" value="ECO:0007669"/>
    <property type="project" value="InterPro"/>
</dbReference>
<dbReference type="EMBL" id="VPFL01000013">
    <property type="protein sequence ID" value="TXF11486.1"/>
    <property type="molecule type" value="Genomic_DNA"/>
</dbReference>
<keyword evidence="4 8" id="KW-0479">Metal-binding</keyword>
<dbReference type="AlphaFoldDB" id="A0A5C7EHH0"/>
<sequence length="132" mass="14687">MVILVDTSVWIDWLRRKATAAARALDQLLDQEDLALAPVVLQELLQGARGPRELEVLRSHFASLPMLQASVDTYAAAGALYARCRWEGFTPCSPHDCLIACLAIEHRAALLHDDRDFESLARVEPKLRLVAV</sequence>
<evidence type="ECO:0000256" key="3">
    <source>
        <dbReference type="ARBA" id="ARBA00022722"/>
    </source>
</evidence>
<dbReference type="PANTHER" id="PTHR33653">
    <property type="entry name" value="RIBONUCLEASE VAPC2"/>
    <property type="match status" value="1"/>
</dbReference>
<dbReference type="GO" id="GO:0000287">
    <property type="term" value="F:magnesium ion binding"/>
    <property type="evidence" value="ECO:0007669"/>
    <property type="project" value="UniProtKB-UniRule"/>
</dbReference>
<dbReference type="GO" id="GO:0090729">
    <property type="term" value="F:toxin activity"/>
    <property type="evidence" value="ECO:0007669"/>
    <property type="project" value="UniProtKB-KW"/>
</dbReference>
<feature type="domain" description="PIN" evidence="9">
    <location>
        <begin position="3"/>
        <end position="122"/>
    </location>
</feature>
<evidence type="ECO:0000256" key="1">
    <source>
        <dbReference type="ARBA" id="ARBA00001946"/>
    </source>
</evidence>
<dbReference type="InterPro" id="IPR050556">
    <property type="entry name" value="Type_II_TA_system_RNase"/>
</dbReference>
<accession>A0A5C7EHH0</accession>
<feature type="binding site" evidence="8">
    <location>
        <position position="6"/>
    </location>
    <ligand>
        <name>Mg(2+)</name>
        <dbReference type="ChEBI" id="CHEBI:18420"/>
    </ligand>
</feature>
<keyword evidence="2 8" id="KW-1277">Toxin-antitoxin system</keyword>
<keyword evidence="8" id="KW-0800">Toxin</keyword>
<dbReference type="InterPro" id="IPR022907">
    <property type="entry name" value="VapC_family"/>
</dbReference>
<evidence type="ECO:0000259" key="9">
    <source>
        <dbReference type="Pfam" id="PF01850"/>
    </source>
</evidence>
<name>A0A5C7EHH0_9PROT</name>
<gene>
    <name evidence="8" type="primary">vapC</name>
    <name evidence="10" type="ORF">FR698_10285</name>
</gene>
<dbReference type="Pfam" id="PF01850">
    <property type="entry name" value="PIN"/>
    <property type="match status" value="1"/>
</dbReference>
<feature type="binding site" evidence="8">
    <location>
        <position position="96"/>
    </location>
    <ligand>
        <name>Mg(2+)</name>
        <dbReference type="ChEBI" id="CHEBI:18420"/>
    </ligand>
</feature>
<keyword evidence="5 8" id="KW-0378">Hydrolase</keyword>
<evidence type="ECO:0000256" key="5">
    <source>
        <dbReference type="ARBA" id="ARBA00022801"/>
    </source>
</evidence>
<evidence type="ECO:0000256" key="8">
    <source>
        <dbReference type="HAMAP-Rule" id="MF_00265"/>
    </source>
</evidence>
<dbReference type="Gene3D" id="3.40.50.1010">
    <property type="entry name" value="5'-nuclease"/>
    <property type="match status" value="1"/>
</dbReference>
<comment type="cofactor">
    <cofactor evidence="1 8">
        <name>Mg(2+)</name>
        <dbReference type="ChEBI" id="CHEBI:18420"/>
    </cofactor>
</comment>
<dbReference type="HAMAP" id="MF_00265">
    <property type="entry name" value="VapC_Nob1"/>
    <property type="match status" value="1"/>
</dbReference>
<comment type="function">
    <text evidence="8">Toxic component of a toxin-antitoxin (TA) system. An RNase.</text>
</comment>
<dbReference type="PANTHER" id="PTHR33653:SF1">
    <property type="entry name" value="RIBONUCLEASE VAPC2"/>
    <property type="match status" value="1"/>
</dbReference>
<organism evidence="10 11">
    <name type="scientific">Pelomicrobium methylotrophicum</name>
    <dbReference type="NCBI Taxonomy" id="2602750"/>
    <lineage>
        <taxon>Bacteria</taxon>
        <taxon>Pseudomonadati</taxon>
        <taxon>Pseudomonadota</taxon>
        <taxon>Hydrogenophilia</taxon>
        <taxon>Hydrogenophilia incertae sedis</taxon>
        <taxon>Pelomicrobium</taxon>
    </lineage>
</organism>
<evidence type="ECO:0000313" key="10">
    <source>
        <dbReference type="EMBL" id="TXF11486.1"/>
    </source>
</evidence>
<keyword evidence="11" id="KW-1185">Reference proteome</keyword>
<dbReference type="SUPFAM" id="SSF88723">
    <property type="entry name" value="PIN domain-like"/>
    <property type="match status" value="1"/>
</dbReference>
<comment type="similarity">
    <text evidence="7 8">Belongs to the PINc/VapC protein family.</text>
</comment>
<dbReference type="InParanoid" id="A0A5C7EHH0"/>
<dbReference type="Proteomes" id="UP000321201">
    <property type="component" value="Unassembled WGS sequence"/>
</dbReference>
<dbReference type="InterPro" id="IPR002716">
    <property type="entry name" value="PIN_dom"/>
</dbReference>
<reference evidence="10 11" key="1">
    <citation type="submission" date="2019-08" db="EMBL/GenBank/DDBJ databases">
        <title>Pelomicrobium methylotrophicum gen. nov., sp. nov. a moderately thermophilic, facultatively anaerobic, lithoautotrophic and methylotrophic bacterium isolated from a terrestrial mud volcano.</title>
        <authorList>
            <person name="Slobodkina G.B."/>
            <person name="Merkel A.Y."/>
            <person name="Slobodkin A.I."/>
        </authorList>
    </citation>
    <scope>NUCLEOTIDE SEQUENCE [LARGE SCALE GENOMIC DNA]</scope>
    <source>
        <strain evidence="10 11">SM250</strain>
    </source>
</reference>
<dbReference type="OrthoDB" id="9811788at2"/>
<evidence type="ECO:0000256" key="7">
    <source>
        <dbReference type="ARBA" id="ARBA00038093"/>
    </source>
</evidence>
<evidence type="ECO:0000256" key="4">
    <source>
        <dbReference type="ARBA" id="ARBA00022723"/>
    </source>
</evidence>
<evidence type="ECO:0000256" key="2">
    <source>
        <dbReference type="ARBA" id="ARBA00022649"/>
    </source>
</evidence>
<evidence type="ECO:0000256" key="6">
    <source>
        <dbReference type="ARBA" id="ARBA00022842"/>
    </source>
</evidence>
<keyword evidence="6 8" id="KW-0460">Magnesium</keyword>
<comment type="caution">
    <text evidence="10">The sequence shown here is derived from an EMBL/GenBank/DDBJ whole genome shotgun (WGS) entry which is preliminary data.</text>
</comment>
<dbReference type="EC" id="3.1.-.-" evidence="8"/>
<proteinExistence type="inferred from homology"/>
<keyword evidence="3 8" id="KW-0540">Nuclease</keyword>
<dbReference type="InterPro" id="IPR029060">
    <property type="entry name" value="PIN-like_dom_sf"/>
</dbReference>
<evidence type="ECO:0000313" key="11">
    <source>
        <dbReference type="Proteomes" id="UP000321201"/>
    </source>
</evidence>